<comment type="caution">
    <text evidence="5">The sequence shown here is derived from an EMBL/GenBank/DDBJ whole genome shotgun (WGS) entry which is preliminary data.</text>
</comment>
<proteinExistence type="predicted"/>
<reference evidence="5 7" key="1">
    <citation type="submission" date="2017-06" db="EMBL/GenBank/DDBJ databases">
        <authorList>
            <person name="Swanenburg J."/>
            <person name="Kort R."/>
        </authorList>
    </citation>
    <scope>NUCLEOTIDE SEQUENCE [LARGE SCALE GENOMIC DNA]</scope>
    <source>
        <strain evidence="5 7">RL05</strain>
    </source>
</reference>
<dbReference type="Proteomes" id="UP000324504">
    <property type="component" value="Unassembled WGS sequence"/>
</dbReference>
<gene>
    <name evidence="3" type="ORF">ABVC42_10745</name>
    <name evidence="5" type="ORF">CEE75_00175</name>
    <name evidence="4" type="ORF">ERD32_11030</name>
    <name evidence="1" type="ORF">F1C09_10085</name>
    <name evidence="2" type="ORF">RON39_09630</name>
</gene>
<dbReference type="Proteomes" id="UP000295195">
    <property type="component" value="Unassembled WGS sequence"/>
</dbReference>
<evidence type="ECO:0000313" key="8">
    <source>
        <dbReference type="Proteomes" id="UP000324504"/>
    </source>
</evidence>
<dbReference type="Proteomes" id="UP000289808">
    <property type="component" value="Unassembled WGS sequence"/>
</dbReference>
<reference evidence="3" key="5">
    <citation type="submission" date="2024-06" db="EMBL/GenBank/DDBJ databases">
        <title>Vaginal Lactobacillus fatty acid response mechanisms reveal a metabolite-targeted strategy for bacterial vaginosis treatment.</title>
        <authorList>
            <person name="Zhu M."/>
            <person name="Blainey P.C."/>
            <person name="Bloom S.M."/>
            <person name="Kwon D.S."/>
        </authorList>
    </citation>
    <scope>NUCLEOTIDE SEQUENCE</scope>
    <source>
        <strain evidence="3">194_F1_1</strain>
    </source>
</reference>
<dbReference type="PROSITE" id="PS51257">
    <property type="entry name" value="PROKAR_LIPOPROTEIN"/>
    <property type="match status" value="1"/>
</dbReference>
<evidence type="ECO:0000313" key="3">
    <source>
        <dbReference type="EMBL" id="MES5150375.1"/>
    </source>
</evidence>
<sequence>MVIVEQKFNKYNHTSNMDAMEYAAGCCTCTTTSCTTSCAAVAES</sequence>
<evidence type="ECO:0000313" key="2">
    <source>
        <dbReference type="EMBL" id="MDT9610364.1"/>
    </source>
</evidence>
<evidence type="ECO:0000313" key="1">
    <source>
        <dbReference type="EMBL" id="KAA8811476.1"/>
    </source>
</evidence>
<evidence type="ECO:0000313" key="6">
    <source>
        <dbReference type="Proteomes" id="UP000289808"/>
    </source>
</evidence>
<dbReference type="EMBL" id="JBETVU010000012">
    <property type="protein sequence ID" value="MES5150375.1"/>
    <property type="molecule type" value="Genomic_DNA"/>
</dbReference>
<organism evidence="5 7">
    <name type="scientific">Lactobacillus crispatus</name>
    <dbReference type="NCBI Taxonomy" id="47770"/>
    <lineage>
        <taxon>Bacteria</taxon>
        <taxon>Bacillati</taxon>
        <taxon>Bacillota</taxon>
        <taxon>Bacilli</taxon>
        <taxon>Lactobacillales</taxon>
        <taxon>Lactobacillaceae</taxon>
        <taxon>Lactobacillus</taxon>
    </lineage>
</organism>
<protein>
    <submittedName>
        <fullName evidence="2">Listeriolysin S family TOMM bacteriocin</fullName>
    </submittedName>
    <submittedName>
        <fullName evidence="1">Listeriolysin S family toxin</fullName>
    </submittedName>
    <submittedName>
        <fullName evidence="5">Streptolysin S family bacteriocin</fullName>
    </submittedName>
</protein>
<dbReference type="Proteomes" id="UP001434419">
    <property type="component" value="Unassembled WGS sequence"/>
</dbReference>
<name>A0A4R6CVS9_9LACO</name>
<dbReference type="AlphaFoldDB" id="A0A4R6CVS9"/>
<reference evidence="1 8" key="3">
    <citation type="submission" date="2019-09" db="EMBL/GenBank/DDBJ databases">
        <title>Comparative analysis of L. crispatus genomes revealed niche specific adaptation to different host and body sites.</title>
        <authorList>
            <person name="Pan M."/>
            <person name="Hidalgo-Cantabrana C."/>
            <person name="Barrangou R."/>
        </authorList>
    </citation>
    <scope>NUCLEOTIDE SEQUENCE [LARGE SCALE GENOMIC DNA]</scope>
    <source>
        <strain evidence="1 8">NCK2488</strain>
    </source>
</reference>
<evidence type="ECO:0000313" key="4">
    <source>
        <dbReference type="EMBL" id="RXF55177.1"/>
    </source>
</evidence>
<dbReference type="RefSeq" id="WP_005729241.1">
    <property type="nucleotide sequence ID" value="NZ_CAZZQD010000001.1"/>
</dbReference>
<dbReference type="EMBL" id="NKLP01000004">
    <property type="protein sequence ID" value="TDN34662.1"/>
    <property type="molecule type" value="Genomic_DNA"/>
</dbReference>
<evidence type="ECO:0000313" key="5">
    <source>
        <dbReference type="EMBL" id="TDN34662.1"/>
    </source>
</evidence>
<evidence type="ECO:0000313" key="9">
    <source>
        <dbReference type="Proteomes" id="UP001434419"/>
    </source>
</evidence>
<reference evidence="4 6" key="2">
    <citation type="submission" date="2019-01" db="EMBL/GenBank/DDBJ databases">
        <title>The genome sequence of Lactobacillus crispatus L49.</title>
        <authorList>
            <person name="Zhong J."/>
            <person name="Zhang J."/>
        </authorList>
    </citation>
    <scope>NUCLEOTIDE SEQUENCE [LARGE SCALE GENOMIC DNA]</scope>
    <source>
        <strain evidence="4 6">L49</strain>
    </source>
</reference>
<evidence type="ECO:0000313" key="7">
    <source>
        <dbReference type="Proteomes" id="UP000295195"/>
    </source>
</evidence>
<dbReference type="EMBL" id="JAVTXN010000065">
    <property type="protein sequence ID" value="MDT9610364.1"/>
    <property type="molecule type" value="Genomic_DNA"/>
</dbReference>
<dbReference type="NCBIfam" id="NF033222">
    <property type="entry name" value="listolys_S"/>
    <property type="match status" value="1"/>
</dbReference>
<accession>A0A4R6CVS9</accession>
<dbReference type="Proteomes" id="UP001253287">
    <property type="component" value="Unassembled WGS sequence"/>
</dbReference>
<dbReference type="EMBL" id="VUAV01000124">
    <property type="protein sequence ID" value="KAA8811476.1"/>
    <property type="molecule type" value="Genomic_DNA"/>
</dbReference>
<reference evidence="2" key="4">
    <citation type="submission" date="2023-08" db="EMBL/GenBank/DDBJ databases">
        <title>Lactobacillus from the Female Urinary Tract.</title>
        <authorList>
            <person name="Stegman N."/>
            <person name="Jackson B."/>
            <person name="Steiling M."/>
            <person name="Sedano C."/>
            <person name="Wolfe A."/>
            <person name="Putonti C."/>
        </authorList>
    </citation>
    <scope>NUCLEOTIDE SEQUENCE</scope>
    <source>
        <strain evidence="2">UMB5661</strain>
    </source>
</reference>
<dbReference type="EMBL" id="SCLX01000098">
    <property type="protein sequence ID" value="RXF55177.1"/>
    <property type="molecule type" value="Genomic_DNA"/>
</dbReference>
<keyword evidence="9" id="KW-1185">Reference proteome</keyword>